<reference evidence="13 14" key="1">
    <citation type="submission" date="2023-04" db="EMBL/GenBank/DDBJ databases">
        <title>Jannaschia ovalis sp. nov., a marine bacterium isolated from sea tidal flat.</title>
        <authorList>
            <person name="Kwon D.Y."/>
            <person name="Kim J.-J."/>
        </authorList>
    </citation>
    <scope>NUCLEOTIDE SEQUENCE [LARGE SCALE GENOMIC DNA]</scope>
    <source>
        <strain evidence="13 14">GRR-S6-38</strain>
    </source>
</reference>
<evidence type="ECO:0000256" key="2">
    <source>
        <dbReference type="ARBA" id="ARBA00003788"/>
    </source>
</evidence>
<feature type="domain" description="Glycine dehydrogenase C-terminal" evidence="12">
    <location>
        <begin position="758"/>
        <end position="879"/>
    </location>
</feature>
<dbReference type="EC" id="1.4.4.2" evidence="9"/>
<dbReference type="CDD" id="cd00613">
    <property type="entry name" value="GDC-P"/>
    <property type="match status" value="2"/>
</dbReference>
<comment type="catalytic activity">
    <reaction evidence="8 9">
        <text>N(6)-[(R)-lipoyl]-L-lysyl-[glycine-cleavage complex H protein] + glycine + H(+) = N(6)-[(R)-S(8)-aminomethyldihydrolipoyl]-L-lysyl-[glycine-cleavage complex H protein] + CO2</text>
        <dbReference type="Rhea" id="RHEA:24304"/>
        <dbReference type="Rhea" id="RHEA-COMP:10494"/>
        <dbReference type="Rhea" id="RHEA-COMP:10495"/>
        <dbReference type="ChEBI" id="CHEBI:15378"/>
        <dbReference type="ChEBI" id="CHEBI:16526"/>
        <dbReference type="ChEBI" id="CHEBI:57305"/>
        <dbReference type="ChEBI" id="CHEBI:83099"/>
        <dbReference type="ChEBI" id="CHEBI:83143"/>
        <dbReference type="EC" id="1.4.4.2"/>
    </reaction>
</comment>
<dbReference type="HAMAP" id="MF_00711">
    <property type="entry name" value="GcvP"/>
    <property type="match status" value="1"/>
</dbReference>
<feature type="domain" description="Glycine cleavage system P-protein N-terminal" evidence="11">
    <location>
        <begin position="13"/>
        <end position="435"/>
    </location>
</feature>
<evidence type="ECO:0000256" key="5">
    <source>
        <dbReference type="ARBA" id="ARBA00011881"/>
    </source>
</evidence>
<feature type="modified residue" description="N6-(pyridoxal phosphate)lysine" evidence="9">
    <location>
        <position position="692"/>
    </location>
</feature>
<proteinExistence type="inferred from homology"/>
<evidence type="ECO:0000313" key="13">
    <source>
        <dbReference type="EMBL" id="WGH79545.1"/>
    </source>
</evidence>
<evidence type="ECO:0000259" key="10">
    <source>
        <dbReference type="Pfam" id="PF01212"/>
    </source>
</evidence>
<dbReference type="PANTHER" id="PTHR11773">
    <property type="entry name" value="GLYCINE DEHYDROGENASE, DECARBOXYLATING"/>
    <property type="match status" value="1"/>
</dbReference>
<keyword evidence="14" id="KW-1185">Reference proteome</keyword>
<comment type="similarity">
    <text evidence="3 9">Belongs to the GcvP family.</text>
</comment>
<evidence type="ECO:0000256" key="1">
    <source>
        <dbReference type="ARBA" id="ARBA00001933"/>
    </source>
</evidence>
<sequence>MLTDYDTYDFAHRRHIGPSPAEMAEMLETVGADSLDALIDETVPKSIRQAAALDWPQMTEHAILARMRELADRNRVTVSMIGQGYHDTVTPPAIQRNILENPAWYTAYTPYQPEIAQGRLEALLNFQTMISDLTGLPIANASLLDEATACAEAMVMAKRVAKSKSAAFFVDAGCHPQNIAVMRTRAEPLGIELIVDRPEALDPEAVFGAIFQYPGTHGHLNDFTDQIAALHDAQALGIVACDLLALCLLKEPGAMGADIAVGSAQRFGVPLGYGGPHAAFFACADAYKRHMPGRLVGVSVDSHGNKAFRLSLQTREQHIRREKATSNVCTAQALLAVMASFYAVFHGPKGLHHIATHVHAHAVALRDALTGAGFTVAPEAVFDTLTVDVGAMQGVIWRAARAEGITLRKVGADRIGIACDELTDAEVLTRLLRAFGIEGQIAATRSDIPAGLQRQSDYLTHPIFHMNRAEAEMMRYMRRLADRDLALDRAMIPLGSCTMKLNAAVEMMPVSFPEFSRLHPFAPAEDAEGYKEMIDELAERLCVITGYDAMSMQPNSGAQGEYAGLLTIARYHAARGETRRICLIPTSAHGTNPASAQMAGMKVVVVKAAENGDIDVEDFRQKAEAAGDDLAACMITYPSTHGVFEDTVREVCEITHKHGGQVYLDGANLNALVGLAKPGEFGADVSHLNLHKTFCIPHGGGGPGMGPIGVKAHLAPHLPGDPLTGEGAVSAAPYGSASILPISYAYVMMMGGAGLTQATKVAILSANYIAARLKGAFDVLFSGRNGRIAHECIIDTRPFADSAHVTVDDVAKRLIDNGFHPPTMSWPVAGTLMIEPTESEPKPELDRFCDAMLAIRAEIAAIEAGEIDAENNPVKNAPHTMEDLVRDWDRPYSREAGCFPPGAFRVDKYWPPVNRVDNAAGDRNLVCTCPPVEEYLEAAE</sequence>
<dbReference type="InterPro" id="IPR015422">
    <property type="entry name" value="PyrdxlP-dep_Trfase_small"/>
</dbReference>
<keyword evidence="6 9" id="KW-0663">Pyridoxal phosphate</keyword>
<evidence type="ECO:0000259" key="11">
    <source>
        <dbReference type="Pfam" id="PF02347"/>
    </source>
</evidence>
<dbReference type="SUPFAM" id="SSF53383">
    <property type="entry name" value="PLP-dependent transferases"/>
    <property type="match status" value="2"/>
</dbReference>
<dbReference type="Pfam" id="PF21478">
    <property type="entry name" value="GcvP2_C"/>
    <property type="match status" value="1"/>
</dbReference>
<accession>A0ABY8LGQ6</accession>
<keyword evidence="7 9" id="KW-0560">Oxidoreductase</keyword>
<evidence type="ECO:0000256" key="9">
    <source>
        <dbReference type="HAMAP-Rule" id="MF_00711"/>
    </source>
</evidence>
<feature type="domain" description="Aromatic amino acid beta-eliminating lyase/threonine aldolase" evidence="10">
    <location>
        <begin position="528"/>
        <end position="668"/>
    </location>
</feature>
<evidence type="ECO:0000256" key="6">
    <source>
        <dbReference type="ARBA" id="ARBA00022898"/>
    </source>
</evidence>
<evidence type="ECO:0000259" key="12">
    <source>
        <dbReference type="Pfam" id="PF21478"/>
    </source>
</evidence>
<protein>
    <recommendedName>
        <fullName evidence="9">Glycine dehydrogenase (decarboxylating)</fullName>
        <ecNumber evidence="9">1.4.4.2</ecNumber>
    </recommendedName>
    <alternativeName>
        <fullName evidence="9">Glycine cleavage system P-protein</fullName>
    </alternativeName>
    <alternativeName>
        <fullName evidence="9">Glycine decarboxylase</fullName>
    </alternativeName>
    <alternativeName>
        <fullName evidence="9">Glycine dehydrogenase (aminomethyl-transferring)</fullName>
    </alternativeName>
</protein>
<dbReference type="InterPro" id="IPR015421">
    <property type="entry name" value="PyrdxlP-dep_Trfase_major"/>
</dbReference>
<dbReference type="RefSeq" id="WP_279966432.1">
    <property type="nucleotide sequence ID" value="NZ_CP122537.1"/>
</dbReference>
<dbReference type="GO" id="GO:0004375">
    <property type="term" value="F:glycine dehydrogenase (decarboxylating) activity"/>
    <property type="evidence" value="ECO:0007669"/>
    <property type="project" value="UniProtKB-EC"/>
</dbReference>
<dbReference type="Pfam" id="PF01212">
    <property type="entry name" value="Beta_elim_lyase"/>
    <property type="match status" value="1"/>
</dbReference>
<dbReference type="Gene3D" id="3.40.640.10">
    <property type="entry name" value="Type I PLP-dependent aspartate aminotransferase-like (Major domain)"/>
    <property type="match status" value="2"/>
</dbReference>
<name>A0ABY8LGQ6_9RHOB</name>
<evidence type="ECO:0000256" key="7">
    <source>
        <dbReference type="ARBA" id="ARBA00023002"/>
    </source>
</evidence>
<dbReference type="InterPro" id="IPR049316">
    <property type="entry name" value="GDC-P_C"/>
</dbReference>
<comment type="subunit">
    <text evidence="4 9">The glycine cleavage system is composed of four proteins: P, T, L and H.</text>
</comment>
<evidence type="ECO:0000256" key="4">
    <source>
        <dbReference type="ARBA" id="ARBA00011690"/>
    </source>
</evidence>
<dbReference type="Gene3D" id="3.90.1150.10">
    <property type="entry name" value="Aspartate Aminotransferase, domain 1"/>
    <property type="match status" value="2"/>
</dbReference>
<dbReference type="Proteomes" id="UP001243420">
    <property type="component" value="Chromosome"/>
</dbReference>
<dbReference type="NCBIfam" id="TIGR00461">
    <property type="entry name" value="gcvP"/>
    <property type="match status" value="1"/>
</dbReference>
<gene>
    <name evidence="9 13" type="primary">gcvP</name>
    <name evidence="13" type="ORF">P8627_04570</name>
</gene>
<dbReference type="InterPro" id="IPR003437">
    <property type="entry name" value="GcvP"/>
</dbReference>
<evidence type="ECO:0000256" key="8">
    <source>
        <dbReference type="ARBA" id="ARBA00049026"/>
    </source>
</evidence>
<dbReference type="InterPro" id="IPR049315">
    <property type="entry name" value="GDC-P_N"/>
</dbReference>
<dbReference type="EMBL" id="CP122537">
    <property type="protein sequence ID" value="WGH79545.1"/>
    <property type="molecule type" value="Genomic_DNA"/>
</dbReference>
<dbReference type="Pfam" id="PF02347">
    <property type="entry name" value="GDC-P"/>
    <property type="match status" value="1"/>
</dbReference>
<organism evidence="13 14">
    <name type="scientific">Jannaschia ovalis</name>
    <dbReference type="NCBI Taxonomy" id="3038773"/>
    <lineage>
        <taxon>Bacteria</taxon>
        <taxon>Pseudomonadati</taxon>
        <taxon>Pseudomonadota</taxon>
        <taxon>Alphaproteobacteria</taxon>
        <taxon>Rhodobacterales</taxon>
        <taxon>Roseobacteraceae</taxon>
        <taxon>Jannaschia</taxon>
    </lineage>
</organism>
<dbReference type="InterPro" id="IPR015424">
    <property type="entry name" value="PyrdxlP-dep_Trfase"/>
</dbReference>
<evidence type="ECO:0000256" key="3">
    <source>
        <dbReference type="ARBA" id="ARBA00010756"/>
    </source>
</evidence>
<comment type="function">
    <text evidence="2 9">The glycine cleavage system catalyzes the degradation of glycine. The P protein binds the alpha-amino group of glycine through its pyridoxal phosphate cofactor; CO(2) is released and the remaining methylamine moiety is then transferred to the lipoamide cofactor of the H protein.</text>
</comment>
<comment type="cofactor">
    <cofactor evidence="1 9">
        <name>pyridoxal 5'-phosphate</name>
        <dbReference type="ChEBI" id="CHEBI:597326"/>
    </cofactor>
</comment>
<evidence type="ECO:0000313" key="14">
    <source>
        <dbReference type="Proteomes" id="UP001243420"/>
    </source>
</evidence>
<comment type="subunit">
    <text evidence="5">Homotetramer.</text>
</comment>
<dbReference type="InterPro" id="IPR020581">
    <property type="entry name" value="GDC_P"/>
</dbReference>
<dbReference type="PANTHER" id="PTHR11773:SF1">
    <property type="entry name" value="GLYCINE DEHYDROGENASE (DECARBOXYLATING), MITOCHONDRIAL"/>
    <property type="match status" value="1"/>
</dbReference>
<dbReference type="InterPro" id="IPR001597">
    <property type="entry name" value="ArAA_b-elim_lyase/Thr_aldolase"/>
</dbReference>